<dbReference type="PANTHER" id="PTHR13707">
    <property type="entry name" value="KETOACID-COENZYME A TRANSFERASE"/>
    <property type="match status" value="1"/>
</dbReference>
<protein>
    <submittedName>
        <fullName evidence="2">Putative succinyl-CoA:3-ketoacid coenzyme A transferase subunit A</fullName>
        <ecNumber evidence="2">2.8.3.5</ecNumber>
    </submittedName>
</protein>
<dbReference type="PANTHER" id="PTHR13707:SF60">
    <property type="entry name" value="ACETATE COA-TRANSFERASE SUBUNIT ALPHA"/>
    <property type="match status" value="1"/>
</dbReference>
<dbReference type="Gene3D" id="3.40.1080.10">
    <property type="entry name" value="Glutaconate Coenzyme A-transferase"/>
    <property type="match status" value="1"/>
</dbReference>
<organism evidence="2">
    <name type="scientific">uncultured Dehalococcoidia bacterium</name>
    <dbReference type="NCBI Taxonomy" id="498747"/>
    <lineage>
        <taxon>Bacteria</taxon>
        <taxon>Bacillati</taxon>
        <taxon>Chloroflexota</taxon>
        <taxon>Dehalococcoidia</taxon>
        <taxon>environmental samples</taxon>
    </lineage>
</organism>
<gene>
    <name evidence="2" type="primary">scoA</name>
    <name evidence="2" type="ORF">HULAa30F3_00008</name>
</gene>
<dbReference type="EC" id="2.8.3.5" evidence="2"/>
<dbReference type="SMART" id="SM00882">
    <property type="entry name" value="CoA_trans"/>
    <property type="match status" value="1"/>
</dbReference>
<dbReference type="Pfam" id="PF01144">
    <property type="entry name" value="CoA_trans"/>
    <property type="match status" value="1"/>
</dbReference>
<dbReference type="AlphaFoldDB" id="A0A871XZ96"/>
<dbReference type="InterPro" id="IPR037171">
    <property type="entry name" value="NagB/RpiA_transferase-like"/>
</dbReference>
<reference evidence="2" key="1">
    <citation type="submission" date="2020-10" db="EMBL/GenBank/DDBJ databases">
        <title>Diverse heliorhodopsins detected via functional metagenomics in peat lake Actinobacteria, Chloroflexi and Archaea.</title>
        <authorList>
            <person name="Chazan A."/>
            <person name="Rozenberg A."/>
            <person name="Tahan R."/>
            <person name="Mannen K."/>
            <person name="Nagata T."/>
            <person name="Yaish S."/>
            <person name="Larom S."/>
            <person name="Kandori H."/>
            <person name="Inoue K."/>
            <person name="Beja O."/>
            <person name="Pushkarev A."/>
        </authorList>
    </citation>
    <scope>NUCLEOTIDE SEQUENCE</scope>
</reference>
<keyword evidence="1 2" id="KW-0808">Transferase</keyword>
<dbReference type="GO" id="GO:0008260">
    <property type="term" value="F:succinyl-CoA:3-oxo-acid CoA-transferase activity"/>
    <property type="evidence" value="ECO:0007669"/>
    <property type="project" value="UniProtKB-EC"/>
</dbReference>
<dbReference type="EMBL" id="MW122882">
    <property type="protein sequence ID" value="QOV09055.1"/>
    <property type="molecule type" value="Genomic_DNA"/>
</dbReference>
<name>A0A871XZ96_9CHLR</name>
<proteinExistence type="predicted"/>
<dbReference type="InterPro" id="IPR004165">
    <property type="entry name" value="CoA_trans_fam_I"/>
</dbReference>
<evidence type="ECO:0000256" key="1">
    <source>
        <dbReference type="ARBA" id="ARBA00022679"/>
    </source>
</evidence>
<sequence length="246" mass="26677">MDKVCASCAEAVADIPNGSVIAIPGFFAAGVPRLLLRALIERGVKNLTLACGCGPLVGAHEELITMVKNGQVKKVIDSYGLFRSASKGLADPFEQAIRDGTVELEVYPMGTLAEKYRAAGAGIPAFYTPTGIGSVMEETVVTNIKANRTPKETKMINGQKYILEYALQPDYAFIHANIGDRDGNLRYRKTARNFNPVMAMAARYTIAEVENLVEAGGLDPDMVHTPSVFVKRVVPVDRIKFRIGID</sequence>
<dbReference type="InterPro" id="IPR012792">
    <property type="entry name" value="3-oxoacid_CoA-transf_A"/>
</dbReference>
<dbReference type="SUPFAM" id="SSF100950">
    <property type="entry name" value="NagB/RpiA/CoA transferase-like"/>
    <property type="match status" value="1"/>
</dbReference>
<evidence type="ECO:0000313" key="2">
    <source>
        <dbReference type="EMBL" id="QOV09055.1"/>
    </source>
</evidence>
<accession>A0A871XZ96</accession>
<dbReference type="NCBIfam" id="TIGR02429">
    <property type="entry name" value="pcaI_scoA_fam"/>
    <property type="match status" value="1"/>
</dbReference>